<gene>
    <name evidence="2" type="ORF">A3C06_01200</name>
</gene>
<comment type="caution">
    <text evidence="2">The sequence shown here is derived from an EMBL/GenBank/DDBJ whole genome shotgun (WGS) entry which is preliminary data.</text>
</comment>
<feature type="domain" description="DUF5678" evidence="1">
    <location>
        <begin position="7"/>
        <end position="55"/>
    </location>
</feature>
<sequence length="64" mass="7251">MAKDWTKIFKKYKGLWVALADDEETVLGAGKTLKEAFELAKKKGYKEPIMTRMPEEIVSFVGAL</sequence>
<evidence type="ECO:0000313" key="2">
    <source>
        <dbReference type="EMBL" id="OHA27099.1"/>
    </source>
</evidence>
<accession>A0A1G2MUZ6</accession>
<evidence type="ECO:0000259" key="1">
    <source>
        <dbReference type="Pfam" id="PF18929"/>
    </source>
</evidence>
<dbReference type="Proteomes" id="UP000177565">
    <property type="component" value="Unassembled WGS sequence"/>
</dbReference>
<dbReference type="InterPro" id="IPR043734">
    <property type="entry name" value="DUF5678"/>
</dbReference>
<dbReference type="AlphaFoldDB" id="A0A1G2MUZ6"/>
<organism evidence="2 3">
    <name type="scientific">Candidatus Taylorbacteria bacterium RIFCSPHIGHO2_02_FULL_46_13</name>
    <dbReference type="NCBI Taxonomy" id="1802312"/>
    <lineage>
        <taxon>Bacteria</taxon>
        <taxon>Candidatus Tayloriibacteriota</taxon>
    </lineage>
</organism>
<protein>
    <recommendedName>
        <fullName evidence="1">DUF5678 domain-containing protein</fullName>
    </recommendedName>
</protein>
<name>A0A1G2MUZ6_9BACT</name>
<dbReference type="Pfam" id="PF18929">
    <property type="entry name" value="DUF5678"/>
    <property type="match status" value="1"/>
</dbReference>
<dbReference type="EMBL" id="MHRQ01000012">
    <property type="protein sequence ID" value="OHA27099.1"/>
    <property type="molecule type" value="Genomic_DNA"/>
</dbReference>
<reference evidence="2 3" key="1">
    <citation type="journal article" date="2016" name="Nat. Commun.">
        <title>Thousands of microbial genomes shed light on interconnected biogeochemical processes in an aquifer system.</title>
        <authorList>
            <person name="Anantharaman K."/>
            <person name="Brown C.T."/>
            <person name="Hug L.A."/>
            <person name="Sharon I."/>
            <person name="Castelle C.J."/>
            <person name="Probst A.J."/>
            <person name="Thomas B.C."/>
            <person name="Singh A."/>
            <person name="Wilkins M.J."/>
            <person name="Karaoz U."/>
            <person name="Brodie E.L."/>
            <person name="Williams K.H."/>
            <person name="Hubbard S.S."/>
            <person name="Banfield J.F."/>
        </authorList>
    </citation>
    <scope>NUCLEOTIDE SEQUENCE [LARGE SCALE GENOMIC DNA]</scope>
</reference>
<proteinExistence type="predicted"/>
<evidence type="ECO:0000313" key="3">
    <source>
        <dbReference type="Proteomes" id="UP000177565"/>
    </source>
</evidence>